<evidence type="ECO:0000313" key="5">
    <source>
        <dbReference type="Proteomes" id="UP000245252"/>
    </source>
</evidence>
<dbReference type="InterPro" id="IPR035919">
    <property type="entry name" value="EAL_sf"/>
</dbReference>
<dbReference type="InterPro" id="IPR052155">
    <property type="entry name" value="Biofilm_reg_signaling"/>
</dbReference>
<dbReference type="PROSITE" id="PS50883">
    <property type="entry name" value="EAL"/>
    <property type="match status" value="1"/>
</dbReference>
<keyword evidence="5" id="KW-1185">Reference proteome</keyword>
<feature type="domain" description="EAL" evidence="2">
    <location>
        <begin position="503"/>
        <end position="754"/>
    </location>
</feature>
<keyword evidence="1" id="KW-0472">Membrane</keyword>
<dbReference type="OrthoDB" id="9814202at2"/>
<evidence type="ECO:0000259" key="2">
    <source>
        <dbReference type="PROSITE" id="PS50883"/>
    </source>
</evidence>
<dbReference type="InterPro" id="IPR000014">
    <property type="entry name" value="PAS"/>
</dbReference>
<dbReference type="CDD" id="cd01948">
    <property type="entry name" value="EAL"/>
    <property type="match status" value="1"/>
</dbReference>
<dbReference type="Pfam" id="PF12860">
    <property type="entry name" value="PAS_7"/>
    <property type="match status" value="1"/>
</dbReference>
<feature type="transmembrane region" description="Helical" evidence="1">
    <location>
        <begin position="51"/>
        <end position="70"/>
    </location>
</feature>
<evidence type="ECO:0008006" key="6">
    <source>
        <dbReference type="Google" id="ProtNLM"/>
    </source>
</evidence>
<dbReference type="SUPFAM" id="SSF141868">
    <property type="entry name" value="EAL domain-like"/>
    <property type="match status" value="1"/>
</dbReference>
<dbReference type="SMART" id="SM00052">
    <property type="entry name" value="EAL"/>
    <property type="match status" value="1"/>
</dbReference>
<dbReference type="PANTHER" id="PTHR44757">
    <property type="entry name" value="DIGUANYLATE CYCLASE DGCP"/>
    <property type="match status" value="1"/>
</dbReference>
<dbReference type="Pfam" id="PF00990">
    <property type="entry name" value="GGDEF"/>
    <property type="match status" value="1"/>
</dbReference>
<dbReference type="SMART" id="SM00267">
    <property type="entry name" value="GGDEF"/>
    <property type="match status" value="1"/>
</dbReference>
<accession>A0A2U2DWA3</accession>
<protein>
    <recommendedName>
        <fullName evidence="6">Diguanylate cyclase</fullName>
    </recommendedName>
</protein>
<dbReference type="Gene3D" id="3.30.450.20">
    <property type="entry name" value="PAS domain"/>
    <property type="match status" value="1"/>
</dbReference>
<dbReference type="EMBL" id="QFBC01000002">
    <property type="protein sequence ID" value="PWE57603.1"/>
    <property type="molecule type" value="Genomic_DNA"/>
</dbReference>
<dbReference type="InterPro" id="IPR001633">
    <property type="entry name" value="EAL_dom"/>
</dbReference>
<dbReference type="RefSeq" id="WP_109457707.1">
    <property type="nucleotide sequence ID" value="NZ_QFBC01000002.1"/>
</dbReference>
<reference evidence="4 5" key="1">
    <citation type="submission" date="2018-05" db="EMBL/GenBank/DDBJ databases">
        <title>The draft genome of strain NS-104.</title>
        <authorList>
            <person name="Hang P."/>
            <person name="Jiang J."/>
        </authorList>
    </citation>
    <scope>NUCLEOTIDE SEQUENCE [LARGE SCALE GENOMIC DNA]</scope>
    <source>
        <strain evidence="4 5">NS-104</strain>
    </source>
</reference>
<feature type="domain" description="GGDEF" evidence="3">
    <location>
        <begin position="362"/>
        <end position="494"/>
    </location>
</feature>
<dbReference type="SUPFAM" id="SSF55073">
    <property type="entry name" value="Nucleotide cyclase"/>
    <property type="match status" value="1"/>
</dbReference>
<organism evidence="4 5">
    <name type="scientific">Metarhizobium album</name>
    <dbReference type="NCBI Taxonomy" id="2182425"/>
    <lineage>
        <taxon>Bacteria</taxon>
        <taxon>Pseudomonadati</taxon>
        <taxon>Pseudomonadota</taxon>
        <taxon>Alphaproteobacteria</taxon>
        <taxon>Hyphomicrobiales</taxon>
        <taxon>Rhizobiaceae</taxon>
        <taxon>Metarhizobium</taxon>
    </lineage>
</organism>
<dbReference type="SMART" id="SM00091">
    <property type="entry name" value="PAS"/>
    <property type="match status" value="1"/>
</dbReference>
<feature type="transmembrane region" description="Helical" evidence="1">
    <location>
        <begin position="118"/>
        <end position="136"/>
    </location>
</feature>
<dbReference type="Gene3D" id="3.20.20.450">
    <property type="entry name" value="EAL domain"/>
    <property type="match status" value="1"/>
</dbReference>
<sequence length="767" mass="85559">MKTRSPNGVPTEVYLSFVASLFGNRKTLFTGMIVHVVTYAAVYAKSGDAFYIYLTAVFACVCLFRIYWFGRFDRTDKNTLGRSDIAEWELRYLYGGVATTAILGIGSGYSIYFLRDSFCELACISVTLASMVSVVGRNYGSSKAVNLQTLSACVPIMIGFLLVGDPFMAVLAVLLVPFLLTTRMMANGVREFLYNYVIASREVSLIADRFDTALNNMPHGLFMVDGNNRIQVANRKACELLHLGNQASLKDCDLDVVLRYGSRQSFVDGSLPSLIQRQLTQLTDGSLSRTLVEFSDNLFLEFTASRRPDGVVVLIFEDVTPRIRAERRILHMVRYDPLTGLPNREFFVESVQDWFRRHDGGGKVGFLILDVDEFKHVNDMKGHVTGDRLLCRVADELQRIVGDATIVGRLMGDQFVLFFPDEGGVDLDARIRETHEAICGFYEVDGTTFRVSFSAGYVILGSDEFRQEEWQIKVDLALFEAKSRAKGSCVAFEQEMDARYVERQKLKVDLGEAVEQGGLHVVYQPMYKPNGTRIECCEALVRWVHPERGSIPPNVFIQIAEEMGIVSEITRFVLQQACADCASWPGDIGVSVNLSVQDLRNENILDVVSDALGEAGLPASRLHLEVTEGSLLAEMGVARSILTHLRSRGVTIAIDDFGTGFSSLSYLDNLPVDVIKIDRSFVRNISEEARGFRLLRGIVHLSRELDLRIVVEGVETEEQLMLLNKYQCADLIQGYVFSVPLPSKSLLGLMEALASKSAAMLRQKKMV</sequence>
<evidence type="ECO:0000313" key="4">
    <source>
        <dbReference type="EMBL" id="PWE57603.1"/>
    </source>
</evidence>
<dbReference type="CDD" id="cd01949">
    <property type="entry name" value="GGDEF"/>
    <property type="match status" value="1"/>
</dbReference>
<dbReference type="InterPro" id="IPR043128">
    <property type="entry name" value="Rev_trsase/Diguanyl_cyclase"/>
</dbReference>
<dbReference type="AlphaFoldDB" id="A0A2U2DWA3"/>
<comment type="caution">
    <text evidence="4">The sequence shown here is derived from an EMBL/GenBank/DDBJ whole genome shotgun (WGS) entry which is preliminary data.</text>
</comment>
<feature type="transmembrane region" description="Helical" evidence="1">
    <location>
        <begin position="156"/>
        <end position="180"/>
    </location>
</feature>
<dbReference type="Proteomes" id="UP000245252">
    <property type="component" value="Unassembled WGS sequence"/>
</dbReference>
<dbReference type="InterPro" id="IPR029787">
    <property type="entry name" value="Nucleotide_cyclase"/>
</dbReference>
<dbReference type="PROSITE" id="PS50887">
    <property type="entry name" value="GGDEF"/>
    <property type="match status" value="1"/>
</dbReference>
<feature type="transmembrane region" description="Helical" evidence="1">
    <location>
        <begin position="90"/>
        <end position="111"/>
    </location>
</feature>
<keyword evidence="1" id="KW-0812">Transmembrane</keyword>
<keyword evidence="1" id="KW-1133">Transmembrane helix</keyword>
<proteinExistence type="predicted"/>
<dbReference type="NCBIfam" id="TIGR00254">
    <property type="entry name" value="GGDEF"/>
    <property type="match status" value="1"/>
</dbReference>
<gene>
    <name evidence="4" type="ORF">DEM27_07025</name>
</gene>
<name>A0A2U2DWA3_9HYPH</name>
<dbReference type="SUPFAM" id="SSF55785">
    <property type="entry name" value="PYP-like sensor domain (PAS domain)"/>
    <property type="match status" value="1"/>
</dbReference>
<dbReference type="InterPro" id="IPR035965">
    <property type="entry name" value="PAS-like_dom_sf"/>
</dbReference>
<evidence type="ECO:0000259" key="3">
    <source>
        <dbReference type="PROSITE" id="PS50887"/>
    </source>
</evidence>
<dbReference type="Gene3D" id="3.30.70.270">
    <property type="match status" value="1"/>
</dbReference>
<evidence type="ECO:0000256" key="1">
    <source>
        <dbReference type="SAM" id="Phobius"/>
    </source>
</evidence>
<dbReference type="PANTHER" id="PTHR44757:SF2">
    <property type="entry name" value="BIOFILM ARCHITECTURE MAINTENANCE PROTEIN MBAA"/>
    <property type="match status" value="1"/>
</dbReference>
<dbReference type="InterPro" id="IPR000160">
    <property type="entry name" value="GGDEF_dom"/>
</dbReference>
<dbReference type="Pfam" id="PF00563">
    <property type="entry name" value="EAL"/>
    <property type="match status" value="1"/>
</dbReference>